<organism evidence="5">
    <name type="scientific">Lyngbya confervoides BDU141951</name>
    <dbReference type="NCBI Taxonomy" id="1574623"/>
    <lineage>
        <taxon>Bacteria</taxon>
        <taxon>Bacillati</taxon>
        <taxon>Cyanobacteriota</taxon>
        <taxon>Cyanophyceae</taxon>
        <taxon>Oscillatoriophycideae</taxon>
        <taxon>Oscillatoriales</taxon>
        <taxon>Microcoleaceae</taxon>
        <taxon>Lyngbya</taxon>
    </lineage>
</organism>
<evidence type="ECO:0000313" key="6">
    <source>
        <dbReference type="Proteomes" id="UP000031561"/>
    </source>
</evidence>
<dbReference type="PROSITE" id="PS50915">
    <property type="entry name" value="CRYSTALLIN_BETA_GAMMA"/>
    <property type="match status" value="1"/>
</dbReference>
<protein>
    <submittedName>
        <fullName evidence="5">Beta/gamma crystallin family protein</fullName>
    </submittedName>
</protein>
<feature type="domain" description="Beta/gamma crystallin 'Greek key'" evidence="3">
    <location>
        <begin position="63"/>
        <end position="105"/>
    </location>
</feature>
<evidence type="ECO:0000313" key="5">
    <source>
        <dbReference type="EMBL" id="NEV67543.1"/>
    </source>
</evidence>
<geneLocation type="plasmid" evidence="4">
    <name>unnamed16</name>
</geneLocation>
<name>A0A0C1Y2X6_9CYAN</name>
<evidence type="ECO:0000259" key="3">
    <source>
        <dbReference type="PROSITE" id="PS50915"/>
    </source>
</evidence>
<gene>
    <name evidence="4" type="ORF">QQ91_0009050</name>
    <name evidence="5" type="ORF">QQ91_010485</name>
</gene>
<dbReference type="RefSeq" id="WP_039726424.1">
    <property type="nucleotide sequence ID" value="NZ_JTHE03000049.1"/>
</dbReference>
<dbReference type="InterPro" id="IPR001064">
    <property type="entry name" value="Beta/gamma_crystallin"/>
</dbReference>
<dbReference type="SUPFAM" id="SSF49695">
    <property type="entry name" value="gamma-Crystallin-like"/>
    <property type="match status" value="1"/>
</dbReference>
<keyword evidence="4" id="KW-0614">Plasmid</keyword>
<evidence type="ECO:0000256" key="1">
    <source>
        <dbReference type="ARBA" id="ARBA00009646"/>
    </source>
</evidence>
<reference evidence="5" key="3">
    <citation type="submission" date="2020-02" db="EMBL/GenBank/DDBJ databases">
        <authorList>
            <person name="Sarangi A.N."/>
            <person name="Ghosh S."/>
            <person name="Mukherjee M."/>
            <person name="Tripathy S."/>
        </authorList>
    </citation>
    <scope>NUCLEOTIDE SEQUENCE</scope>
    <source>
        <strain evidence="5">BDU141951</strain>
    </source>
</reference>
<keyword evidence="2" id="KW-0677">Repeat</keyword>
<evidence type="ECO:0000256" key="2">
    <source>
        <dbReference type="ARBA" id="ARBA00022737"/>
    </source>
</evidence>
<reference evidence="5" key="1">
    <citation type="submission" date="2014-11" db="EMBL/GenBank/DDBJ databases">
        <authorList>
            <person name="Malar M.C."/>
            <person name="Sen D."/>
            <person name="Tripathy S."/>
        </authorList>
    </citation>
    <scope>NUCLEOTIDE SEQUENCE</scope>
    <source>
        <strain evidence="5">BDU141951</strain>
        <plasmid evidence="4">unnamed16</plasmid>
    </source>
</reference>
<dbReference type="AlphaFoldDB" id="A0A0C1Y2X6"/>
<keyword evidence="6" id="KW-1185">Reference proteome</keyword>
<dbReference type="EMBL" id="JTHE02000003">
    <property type="protein sequence ID" value="NEV67543.1"/>
    <property type="molecule type" value="Genomic_DNA"/>
</dbReference>
<dbReference type="InterPro" id="IPR011024">
    <property type="entry name" value="G_crystallin-like"/>
</dbReference>
<reference evidence="5 6" key="2">
    <citation type="journal article" date="2015" name="Genome Announc.">
        <title>Draft Genome Sequence of Filamentous Marine Cyanobacterium Lyngbya confervoides Strain BDU141951.</title>
        <authorList>
            <person name="Chandrababunaidu M.M."/>
            <person name="Sen D."/>
            <person name="Tripathy S."/>
        </authorList>
    </citation>
    <scope>NUCLEOTIDE SEQUENCE</scope>
    <source>
        <strain evidence="5 6">BDU141951</strain>
    </source>
</reference>
<evidence type="ECO:0000313" key="4">
    <source>
        <dbReference type="EMBL" id="MCM1982969.1"/>
    </source>
</evidence>
<comment type="similarity">
    <text evidence="1">Belongs to the beta/gamma-crystallin family.</text>
</comment>
<dbReference type="EMBL" id="JTHE03000049">
    <property type="protein sequence ID" value="MCM1982969.1"/>
    <property type="molecule type" value="Genomic_DNA"/>
</dbReference>
<accession>A0A0C1Y2X6</accession>
<dbReference type="Proteomes" id="UP000031561">
    <property type="component" value="Unassembled WGS sequence"/>
</dbReference>
<dbReference type="Gene3D" id="2.60.20.10">
    <property type="entry name" value="Crystallins"/>
    <property type="match status" value="1"/>
</dbReference>
<reference evidence="4" key="4">
    <citation type="submission" date="2022-06" db="EMBL/GenBank/DDBJ databases">
        <authorList>
            <person name="Chandrababunaidu M."/>
            <person name="Sen D."/>
            <person name="Tripathy S."/>
        </authorList>
    </citation>
    <scope>NUCLEOTIDE SEQUENCE</scope>
    <source>
        <strain evidence="4">BDU141951</strain>
        <plasmid evidence="4">unnamed16</plasmid>
    </source>
</reference>
<sequence length="194" mass="21700">MKLKKVVASILTDLTRAQAASDAYSREIKAAYKEDSLLRLLPVPKAEIKEIKLDLKFAFLKADRVVLYEQPNYQGRSQELLEGNYTPEILKVRTNENEMSLKVSDGMKVTISGESFVDSADDGIKTSAIIFTEDTPKIVFSVDIFKSIKVEHISTNELTDDLETLDVEILTDELKQLPESVLSSISITLNLDSI</sequence>
<comment type="caution">
    <text evidence="5">The sequence shown here is derived from an EMBL/GenBank/DDBJ whole genome shotgun (WGS) entry which is preliminary data.</text>
</comment>
<proteinExistence type="inferred from homology"/>